<feature type="compositionally biased region" description="Acidic residues" evidence="1">
    <location>
        <begin position="360"/>
        <end position="385"/>
    </location>
</feature>
<feature type="compositionally biased region" description="Acidic residues" evidence="1">
    <location>
        <begin position="1"/>
        <end position="27"/>
    </location>
</feature>
<sequence>MASASEDDVMDTAADLEDDLFGDDDGETSEKARELSDRELDSGDDEDRHDRARDRRVDDEENATSGREARILEGTLWRQPWPKPFNDEFDELRLPKFLGIEPLPYDPETFEVPVSDHHTETKSANFSALATATSKMRYRKNPGTGKLESNTVVYKWSDGSTTISVGEQHYELQTKPLVPPKENKTYQEVQDSHSYIASPSITSQLLVVIGHMTNQHTVRPNKEIEDDALEKLQRSLAAATRGTLKGEDKTGPEMITNTQDPELQKKRAEQAEKERMKMQRRRETAAAKADDRGRARGIGAGLSVDDLEGRSGRRAPGSGRKPPGPKRPRRTAEYDSDDDMPRGRIREDEYDKNDDFLASSDEDLEDGPELDDDDEEEMLDDESERDEPKRKKQKKAPKQDELSDADADADADADLDDDAPTASAEATSGRGRKRNVIEDDDDDE</sequence>
<organism evidence="2 3">
    <name type="scientific">Phlyctema vagabunda</name>
    <dbReference type="NCBI Taxonomy" id="108571"/>
    <lineage>
        <taxon>Eukaryota</taxon>
        <taxon>Fungi</taxon>
        <taxon>Dikarya</taxon>
        <taxon>Ascomycota</taxon>
        <taxon>Pezizomycotina</taxon>
        <taxon>Leotiomycetes</taxon>
        <taxon>Helotiales</taxon>
        <taxon>Dermateaceae</taxon>
        <taxon>Phlyctema</taxon>
    </lineage>
</organism>
<feature type="compositionally biased region" description="Acidic residues" evidence="1">
    <location>
        <begin position="402"/>
        <end position="419"/>
    </location>
</feature>
<dbReference type="PANTHER" id="PTHR23146:SF0">
    <property type="entry name" value="RNA POLYMERASE-ASSOCIATED PROTEIN LEO1"/>
    <property type="match status" value="1"/>
</dbReference>
<protein>
    <recommendedName>
        <fullName evidence="4">RNA polymerase-associated protein LEO1</fullName>
    </recommendedName>
</protein>
<gene>
    <name evidence="2" type="ORF">PVAG01_07348</name>
</gene>
<dbReference type="Proteomes" id="UP001629113">
    <property type="component" value="Unassembled WGS sequence"/>
</dbReference>
<comment type="caution">
    <text evidence="2">The sequence shown here is derived from an EMBL/GenBank/DDBJ whole genome shotgun (WGS) entry which is preliminary data.</text>
</comment>
<feature type="compositionally biased region" description="Basic and acidic residues" evidence="1">
    <location>
        <begin position="262"/>
        <end position="294"/>
    </location>
</feature>
<evidence type="ECO:0000313" key="2">
    <source>
        <dbReference type="EMBL" id="KAL3420903.1"/>
    </source>
</evidence>
<evidence type="ECO:0008006" key="4">
    <source>
        <dbReference type="Google" id="ProtNLM"/>
    </source>
</evidence>
<dbReference type="Pfam" id="PF04004">
    <property type="entry name" value="Leo1"/>
    <property type="match status" value="1"/>
</dbReference>
<evidence type="ECO:0000256" key="1">
    <source>
        <dbReference type="SAM" id="MobiDB-lite"/>
    </source>
</evidence>
<keyword evidence="3" id="KW-1185">Reference proteome</keyword>
<feature type="compositionally biased region" description="Basic and acidic residues" evidence="1">
    <location>
        <begin position="339"/>
        <end position="355"/>
    </location>
</feature>
<accession>A0ABR4PC62</accession>
<feature type="compositionally biased region" description="Basic and acidic residues" evidence="1">
    <location>
        <begin position="28"/>
        <end position="58"/>
    </location>
</feature>
<dbReference type="EMBL" id="JBFCZG010000006">
    <property type="protein sequence ID" value="KAL3420903.1"/>
    <property type="molecule type" value="Genomic_DNA"/>
</dbReference>
<dbReference type="PANTHER" id="PTHR23146">
    <property type="entry name" value="LEO1 PROTEIN"/>
    <property type="match status" value="1"/>
</dbReference>
<reference evidence="2 3" key="1">
    <citation type="submission" date="2024-06" db="EMBL/GenBank/DDBJ databases">
        <title>Complete genome of Phlyctema vagabunda strain 19-DSS-EL-015.</title>
        <authorList>
            <person name="Fiorenzani C."/>
        </authorList>
    </citation>
    <scope>NUCLEOTIDE SEQUENCE [LARGE SCALE GENOMIC DNA]</scope>
    <source>
        <strain evidence="2 3">19-DSS-EL-015</strain>
    </source>
</reference>
<feature type="region of interest" description="Disordered" evidence="1">
    <location>
        <begin position="1"/>
        <end position="73"/>
    </location>
</feature>
<dbReference type="InterPro" id="IPR007149">
    <property type="entry name" value="Leo1"/>
</dbReference>
<name>A0ABR4PC62_9HELO</name>
<proteinExistence type="predicted"/>
<feature type="region of interest" description="Disordered" evidence="1">
    <location>
        <begin position="239"/>
        <end position="444"/>
    </location>
</feature>
<evidence type="ECO:0000313" key="3">
    <source>
        <dbReference type="Proteomes" id="UP001629113"/>
    </source>
</evidence>